<sequence length="521" mass="59280">MLQRRIGAAAISAARRFSAAAEALPAESSGKKTTVTPAAETLTSESSGKKTTPTTSSSSSSGGRDTLGRRLLALIHPKRSAVVTIRQWKEEGHTVRKYELNRIISEWMRTQEDIKLLCGDYAVHLDLIAKIRGLDSAEKFFEDIPETMRAEPTLSALLHTYVQHRAYDKAEALMVKMAECSYVSSPLPYNHMMSMYKEIGKLEKIPELMKELKKNTKPDIVSYNLWLTTCQFQNDIKTAENVFLEMKKAKIELDWMTFSILTSLYTKKGMNDKAECSLKEMESRISRKNRSAYSSLISLYTNLGKKNEVYNTWKKMKSVFRKLNDSEYTCIIASLIKLGELKDAEKFYDEWESVSTSGDSRVPNLLIGAYINANQMEKATEFFDRFTQKGIKPSYTTWELLTSGYLKLKQVEQVLDCFKKAVTSVKKWEPNLTFIHEIYKLLEEQESIKGAEGMLTVLRNAGYVTTEIYNMLLRTYASAGKMPPIIEERMTEDKVLLNEETKELIRLTSTMCVADVSNCLS</sequence>
<dbReference type="OMA" id="GDRIEMA"/>
<reference evidence="5" key="2">
    <citation type="submission" date="2021-03" db="UniProtKB">
        <authorList>
            <consortium name="EnsemblPlants"/>
        </authorList>
    </citation>
    <scope>IDENTIFICATION</scope>
</reference>
<name>A0A803M484_CHEQI</name>
<dbReference type="GO" id="GO:0003729">
    <property type="term" value="F:mRNA binding"/>
    <property type="evidence" value="ECO:0007669"/>
    <property type="project" value="UniProtKB-ARBA"/>
</dbReference>
<dbReference type="PANTHER" id="PTHR45717:SF45">
    <property type="entry name" value="OS12G0527900 PROTEIN"/>
    <property type="match status" value="1"/>
</dbReference>
<organism evidence="5 6">
    <name type="scientific">Chenopodium quinoa</name>
    <name type="common">Quinoa</name>
    <dbReference type="NCBI Taxonomy" id="63459"/>
    <lineage>
        <taxon>Eukaryota</taxon>
        <taxon>Viridiplantae</taxon>
        <taxon>Streptophyta</taxon>
        <taxon>Embryophyta</taxon>
        <taxon>Tracheophyta</taxon>
        <taxon>Spermatophyta</taxon>
        <taxon>Magnoliopsida</taxon>
        <taxon>eudicotyledons</taxon>
        <taxon>Gunneridae</taxon>
        <taxon>Pentapetalae</taxon>
        <taxon>Caryophyllales</taxon>
        <taxon>Chenopodiaceae</taxon>
        <taxon>Chenopodioideae</taxon>
        <taxon>Atripliceae</taxon>
        <taxon>Chenopodium</taxon>
    </lineage>
</organism>
<evidence type="ECO:0000256" key="3">
    <source>
        <dbReference type="PROSITE-ProRule" id="PRU00708"/>
    </source>
</evidence>
<dbReference type="InterPro" id="IPR011990">
    <property type="entry name" value="TPR-like_helical_dom_sf"/>
</dbReference>
<dbReference type="GO" id="GO:0000963">
    <property type="term" value="P:mitochondrial RNA processing"/>
    <property type="evidence" value="ECO:0007669"/>
    <property type="project" value="EnsemblPlants"/>
</dbReference>
<dbReference type="Pfam" id="PF01535">
    <property type="entry name" value="PPR"/>
    <property type="match status" value="4"/>
</dbReference>
<keyword evidence="2" id="KW-0677">Repeat</keyword>
<evidence type="ECO:0000256" key="1">
    <source>
        <dbReference type="ARBA" id="ARBA00007626"/>
    </source>
</evidence>
<evidence type="ECO:0008006" key="7">
    <source>
        <dbReference type="Google" id="ProtNLM"/>
    </source>
</evidence>
<dbReference type="EnsemblPlants" id="AUR62023257-RA">
    <property type="protein sequence ID" value="AUR62023257-RA:cds"/>
    <property type="gene ID" value="AUR62023257"/>
</dbReference>
<dbReference type="FunFam" id="1.25.40.10:FF:000651">
    <property type="entry name" value="Pentatricopeptide repeat-containing protein mitochondrial"/>
    <property type="match status" value="1"/>
</dbReference>
<feature type="compositionally biased region" description="Low complexity" evidence="4">
    <location>
        <begin position="43"/>
        <end position="63"/>
    </location>
</feature>
<dbReference type="SUPFAM" id="SSF48452">
    <property type="entry name" value="TPR-like"/>
    <property type="match status" value="1"/>
</dbReference>
<dbReference type="PANTHER" id="PTHR45717">
    <property type="entry name" value="OS12G0527900 PROTEIN"/>
    <property type="match status" value="1"/>
</dbReference>
<feature type="repeat" description="PPR" evidence="3">
    <location>
        <begin position="359"/>
        <end position="393"/>
    </location>
</feature>
<dbReference type="Gene3D" id="1.25.40.10">
    <property type="entry name" value="Tetratricopeptide repeat domain"/>
    <property type="match status" value="3"/>
</dbReference>
<dbReference type="GO" id="GO:1903427">
    <property type="term" value="P:negative regulation of reactive oxygen species biosynthetic process"/>
    <property type="evidence" value="ECO:0007669"/>
    <property type="project" value="EnsemblPlants"/>
</dbReference>
<reference evidence="5" key="1">
    <citation type="journal article" date="2017" name="Nature">
        <title>The genome of Chenopodium quinoa.</title>
        <authorList>
            <person name="Jarvis D.E."/>
            <person name="Ho Y.S."/>
            <person name="Lightfoot D.J."/>
            <person name="Schmoeckel S.M."/>
            <person name="Li B."/>
            <person name="Borm T.J.A."/>
            <person name="Ohyanagi H."/>
            <person name="Mineta K."/>
            <person name="Michell C.T."/>
            <person name="Saber N."/>
            <person name="Kharbatia N.M."/>
            <person name="Rupper R.R."/>
            <person name="Sharp A.R."/>
            <person name="Dally N."/>
            <person name="Boughton B.A."/>
            <person name="Woo Y.H."/>
            <person name="Gao G."/>
            <person name="Schijlen E.G.W.M."/>
            <person name="Guo X."/>
            <person name="Momin A.A."/>
            <person name="Negrao S."/>
            <person name="Al-Babili S."/>
            <person name="Gehring C."/>
            <person name="Roessner U."/>
            <person name="Jung C."/>
            <person name="Murphy K."/>
            <person name="Arold S.T."/>
            <person name="Gojobori T."/>
            <person name="van der Linden C.G."/>
            <person name="van Loo E.N."/>
            <person name="Jellen E.N."/>
            <person name="Maughan P.J."/>
            <person name="Tester M."/>
        </authorList>
    </citation>
    <scope>NUCLEOTIDE SEQUENCE [LARGE SCALE GENOMIC DNA]</scope>
    <source>
        <strain evidence="5">cv. PI 614886</strain>
    </source>
</reference>
<feature type="region of interest" description="Disordered" evidence="4">
    <location>
        <begin position="22"/>
        <end position="65"/>
    </location>
</feature>
<dbReference type="GO" id="GO:0008380">
    <property type="term" value="P:RNA splicing"/>
    <property type="evidence" value="ECO:0007669"/>
    <property type="project" value="EnsemblPlants"/>
</dbReference>
<dbReference type="PROSITE" id="PS51375">
    <property type="entry name" value="PPR"/>
    <property type="match status" value="1"/>
</dbReference>
<dbReference type="Gramene" id="AUR62023257-RA">
    <property type="protein sequence ID" value="AUR62023257-RA:cds"/>
    <property type="gene ID" value="AUR62023257"/>
</dbReference>
<dbReference type="InterPro" id="IPR002885">
    <property type="entry name" value="PPR_rpt"/>
</dbReference>
<dbReference type="AlphaFoldDB" id="A0A803M484"/>
<proteinExistence type="inferred from homology"/>
<dbReference type="Proteomes" id="UP000596660">
    <property type="component" value="Unplaced"/>
</dbReference>
<dbReference type="Pfam" id="PF13041">
    <property type="entry name" value="PPR_2"/>
    <property type="match status" value="1"/>
</dbReference>
<evidence type="ECO:0000256" key="2">
    <source>
        <dbReference type="ARBA" id="ARBA00022737"/>
    </source>
</evidence>
<protein>
    <recommendedName>
        <fullName evidence="7">Pentatricopeptide repeat-containing protein</fullName>
    </recommendedName>
</protein>
<keyword evidence="6" id="KW-1185">Reference proteome</keyword>
<evidence type="ECO:0000313" key="6">
    <source>
        <dbReference type="Proteomes" id="UP000596660"/>
    </source>
</evidence>
<accession>A0A803M484</accession>
<dbReference type="GO" id="GO:0005739">
    <property type="term" value="C:mitochondrion"/>
    <property type="evidence" value="ECO:0007669"/>
    <property type="project" value="EnsemblPlants"/>
</dbReference>
<evidence type="ECO:0000256" key="4">
    <source>
        <dbReference type="SAM" id="MobiDB-lite"/>
    </source>
</evidence>
<evidence type="ECO:0000313" key="5">
    <source>
        <dbReference type="EnsemblPlants" id="AUR62023257-RA:cds"/>
    </source>
</evidence>
<comment type="similarity">
    <text evidence="1">Belongs to the PPR family. P subfamily.</text>
</comment>